<evidence type="ECO:0000313" key="2">
    <source>
        <dbReference type="EMBL" id="KAA0686126.1"/>
    </source>
</evidence>
<dbReference type="Gene3D" id="3.90.226.10">
    <property type="entry name" value="2-enoyl-CoA Hydratase, Chain A, domain 1"/>
    <property type="match status" value="1"/>
</dbReference>
<proteinExistence type="predicted"/>
<dbReference type="InterPro" id="IPR023562">
    <property type="entry name" value="ClpP/TepA"/>
</dbReference>
<dbReference type="InterPro" id="IPR029045">
    <property type="entry name" value="ClpP/crotonase-like_dom_sf"/>
</dbReference>
<dbReference type="EMBL" id="QOKV01000005">
    <property type="protein sequence ID" value="KAA0686126.1"/>
    <property type="molecule type" value="Genomic_DNA"/>
</dbReference>
<feature type="compositionally biased region" description="Polar residues" evidence="1">
    <location>
        <begin position="9"/>
        <end position="21"/>
    </location>
</feature>
<dbReference type="Proteomes" id="UP000476837">
    <property type="component" value="Unassembled WGS sequence"/>
</dbReference>
<feature type="region of interest" description="Disordered" evidence="1">
    <location>
        <begin position="1"/>
        <end position="26"/>
    </location>
</feature>
<comment type="caution">
    <text evidence="2">The sequence shown here is derived from an EMBL/GenBank/DDBJ whole genome shotgun (WGS) entry which is preliminary data.</text>
</comment>
<reference evidence="2 3" key="1">
    <citation type="submission" date="2018-07" db="EMBL/GenBank/DDBJ databases">
        <title>Genome sequence of Roseomonas fauriae ATCC 49958.</title>
        <authorList>
            <person name="Sant'Anna F.H."/>
            <person name="Baldani J.I."/>
            <person name="Zilli J.E."/>
            <person name="Reis V.M."/>
            <person name="Hartmann A."/>
            <person name="Cruz L."/>
            <person name="de Souza E.M."/>
            <person name="de Oliveira Pedrosa F."/>
            <person name="Passaglia L.M.P."/>
        </authorList>
    </citation>
    <scope>NUCLEOTIDE SEQUENCE [LARGE SCALE GENOMIC DNA]</scope>
    <source>
        <strain evidence="2 3">ATCC 49958</strain>
    </source>
</reference>
<organism evidence="2 3">
    <name type="scientific">Azospirillum brasilense</name>
    <dbReference type="NCBI Taxonomy" id="192"/>
    <lineage>
        <taxon>Bacteria</taxon>
        <taxon>Pseudomonadati</taxon>
        <taxon>Pseudomonadota</taxon>
        <taxon>Alphaproteobacteria</taxon>
        <taxon>Rhodospirillales</taxon>
        <taxon>Azospirillaceae</taxon>
        <taxon>Azospirillum</taxon>
    </lineage>
</organism>
<name>A0A6L3B2G1_AZOBR</name>
<sequence length="352" mass="38789">MRPCPPAQWSKSRGSWISAPSATPGPVWSASPVCSTARSTYPRRLAFATAQHSARVFREHRAVQPHLPLLGMVLATVIAAPRPVLAAVTVACTPRDEGRPVGRSGEVRLPLRNKADVAAYTASCLSPALWPEITITGKVTRNDADALAEVADYIARTAPQPRSVELVLNSSGGSIAQAMRIGEAFSVLETVKANVPKGAQCSGACTFIFAAGQYRFAQGQIGVHRPTEKDLAGMPGDVHEAMRVYLTKNGVEQRLLKFMRDMPRNAIRHLTHQELKSFGLGFQNALAQERERRFILDTCGQDYLNTYLIQEKIANEQCYGQRGTIVGRCLRMLDTSMQQLFGWARKRECHYR</sequence>
<dbReference type="Pfam" id="PF00574">
    <property type="entry name" value="CLP_protease"/>
    <property type="match status" value="1"/>
</dbReference>
<accession>A0A6L3B2G1</accession>
<evidence type="ECO:0000256" key="1">
    <source>
        <dbReference type="SAM" id="MobiDB-lite"/>
    </source>
</evidence>
<evidence type="ECO:0000313" key="3">
    <source>
        <dbReference type="Proteomes" id="UP000476837"/>
    </source>
</evidence>
<dbReference type="AlphaFoldDB" id="A0A6L3B2G1"/>
<gene>
    <name evidence="2" type="ORF">DS837_10505</name>
</gene>
<protein>
    <submittedName>
        <fullName evidence="2">Uncharacterized protein</fullName>
    </submittedName>
</protein>
<dbReference type="SUPFAM" id="SSF52096">
    <property type="entry name" value="ClpP/crotonase"/>
    <property type="match status" value="1"/>
</dbReference>